<keyword evidence="4" id="KW-1185">Reference proteome</keyword>
<evidence type="ECO:0000313" key="3">
    <source>
        <dbReference type="EMBL" id="KAA9002125.1"/>
    </source>
</evidence>
<dbReference type="GO" id="GO:0009636">
    <property type="term" value="P:response to toxic substance"/>
    <property type="evidence" value="ECO:0007669"/>
    <property type="project" value="TreeGrafter"/>
</dbReference>
<dbReference type="Proteomes" id="UP000367750">
    <property type="component" value="Unassembled WGS sequence"/>
</dbReference>
<proteinExistence type="predicted"/>
<sequence length="217" mass="24018">MKKINWKWQETAAVAAGLLTLAYALMNYSRLPDKLPSHFGWNGEVNGYMDKAAVIAMTGLLGPLLPLLIRFTRRLDPKRDNYKRFEGAQGAIVLTISLFFDLMLLGTVRYGLGSTWIGGKLATAFAGVLLIIVGNYMPQIRDNYFLGIRTPWTLASPEVWRRTHRLGGLMWVAGGLLVIAGALTRGPVSPVLLASGLVLAILVPVVYSWLLHRRLRS</sequence>
<evidence type="ECO:0000259" key="2">
    <source>
        <dbReference type="Pfam" id="PF07853"/>
    </source>
</evidence>
<keyword evidence="1" id="KW-0472">Membrane</keyword>
<dbReference type="PANTHER" id="PTHR37810">
    <property type="entry name" value="IMMUNITY PROTEIN SDPI"/>
    <property type="match status" value="1"/>
</dbReference>
<dbReference type="PIRSF" id="PIRSF038959">
    <property type="entry name" value="SdpI"/>
    <property type="match status" value="1"/>
</dbReference>
<gene>
    <name evidence="3" type="ORF">F4V43_13785</name>
</gene>
<dbReference type="Pfam" id="PF07853">
    <property type="entry name" value="DUF1648"/>
    <property type="match status" value="1"/>
</dbReference>
<keyword evidence="1" id="KW-1133">Transmembrane helix</keyword>
<dbReference type="EMBL" id="VYKK01000018">
    <property type="protein sequence ID" value="KAA9002125.1"/>
    <property type="molecule type" value="Genomic_DNA"/>
</dbReference>
<feature type="transmembrane region" description="Helical" evidence="1">
    <location>
        <begin position="166"/>
        <end position="184"/>
    </location>
</feature>
<dbReference type="PANTHER" id="PTHR37810:SF5">
    <property type="entry name" value="IMMUNITY PROTEIN SDPI"/>
    <property type="match status" value="1"/>
</dbReference>
<organism evidence="3 4">
    <name type="scientific">Paenibacillus spiritus</name>
    <dbReference type="NCBI Taxonomy" id="2496557"/>
    <lineage>
        <taxon>Bacteria</taxon>
        <taxon>Bacillati</taxon>
        <taxon>Bacillota</taxon>
        <taxon>Bacilli</taxon>
        <taxon>Bacillales</taxon>
        <taxon>Paenibacillaceae</taxon>
        <taxon>Paenibacillus</taxon>
    </lineage>
</organism>
<dbReference type="AlphaFoldDB" id="A0A5J5G5J5"/>
<reference evidence="3 4" key="1">
    <citation type="submission" date="2019-09" db="EMBL/GenBank/DDBJ databases">
        <title>Bacillus ochoae sp. nov., Paenibacillus whitsoniae sp. nov., Paenibacillus spiritus sp. nov. Isolated from the Mars Exploration Rover during spacecraft assembly.</title>
        <authorList>
            <person name="Seuylemezian A."/>
            <person name="Vaishampayan P."/>
        </authorList>
    </citation>
    <scope>NUCLEOTIDE SEQUENCE [LARGE SCALE GENOMIC DNA]</scope>
    <source>
        <strain evidence="3 4">MER_111</strain>
    </source>
</reference>
<accession>A0A5J5G5J5</accession>
<dbReference type="InterPro" id="IPR025962">
    <property type="entry name" value="SdpI/YhfL"/>
</dbReference>
<protein>
    <submittedName>
        <fullName evidence="3">DUF1648 domain-containing protein</fullName>
    </submittedName>
</protein>
<feature type="transmembrane region" description="Helical" evidence="1">
    <location>
        <begin position="116"/>
        <end position="137"/>
    </location>
</feature>
<dbReference type="InterPro" id="IPR012867">
    <property type="entry name" value="DUF1648"/>
</dbReference>
<feature type="transmembrane region" description="Helical" evidence="1">
    <location>
        <begin position="190"/>
        <end position="211"/>
    </location>
</feature>
<name>A0A5J5G5J5_9BACL</name>
<comment type="caution">
    <text evidence="3">The sequence shown here is derived from an EMBL/GenBank/DDBJ whole genome shotgun (WGS) entry which is preliminary data.</text>
</comment>
<evidence type="ECO:0000256" key="1">
    <source>
        <dbReference type="SAM" id="Phobius"/>
    </source>
</evidence>
<dbReference type="RefSeq" id="WP_150458830.1">
    <property type="nucleotide sequence ID" value="NZ_VYKK01000018.1"/>
</dbReference>
<keyword evidence="1" id="KW-0812">Transmembrane</keyword>
<dbReference type="InterPro" id="IPR026272">
    <property type="entry name" value="SdpI"/>
</dbReference>
<feature type="transmembrane region" description="Helical" evidence="1">
    <location>
        <begin position="48"/>
        <end position="69"/>
    </location>
</feature>
<feature type="transmembrane region" description="Helical" evidence="1">
    <location>
        <begin position="90"/>
        <end position="110"/>
    </location>
</feature>
<dbReference type="OrthoDB" id="9808690at2"/>
<evidence type="ECO:0000313" key="4">
    <source>
        <dbReference type="Proteomes" id="UP000367750"/>
    </source>
</evidence>
<dbReference type="Pfam" id="PF13630">
    <property type="entry name" value="SdpI"/>
    <property type="match status" value="1"/>
</dbReference>
<feature type="domain" description="DUF1648" evidence="2">
    <location>
        <begin position="18"/>
        <end position="60"/>
    </location>
</feature>